<evidence type="ECO:0000313" key="8">
    <source>
        <dbReference type="Proteomes" id="UP000617355"/>
    </source>
</evidence>
<protein>
    <submittedName>
        <fullName evidence="7">Multidrug transporter</fullName>
    </submittedName>
</protein>
<dbReference type="Proteomes" id="UP000617355">
    <property type="component" value="Unassembled WGS sequence"/>
</dbReference>
<evidence type="ECO:0000256" key="4">
    <source>
        <dbReference type="ARBA" id="ARBA00023136"/>
    </source>
</evidence>
<comment type="subcellular location">
    <subcellularLocation>
        <location evidence="1">Membrane</location>
        <topology evidence="1">Multi-pass membrane protein</topology>
    </subcellularLocation>
</comment>
<feature type="transmembrane region" description="Helical" evidence="5">
    <location>
        <begin position="132"/>
        <end position="151"/>
    </location>
</feature>
<evidence type="ECO:0000259" key="6">
    <source>
        <dbReference type="Pfam" id="PF00892"/>
    </source>
</evidence>
<organism evidence="7 8">
    <name type="scientific">Sinisalibacter lacisalsi</name>
    <dbReference type="NCBI Taxonomy" id="1526570"/>
    <lineage>
        <taxon>Bacteria</taxon>
        <taxon>Pseudomonadati</taxon>
        <taxon>Pseudomonadota</taxon>
        <taxon>Alphaproteobacteria</taxon>
        <taxon>Rhodobacterales</taxon>
        <taxon>Roseobacteraceae</taxon>
        <taxon>Sinisalibacter</taxon>
    </lineage>
</organism>
<feature type="domain" description="EamA" evidence="6">
    <location>
        <begin position="157"/>
        <end position="290"/>
    </location>
</feature>
<feature type="domain" description="EamA" evidence="6">
    <location>
        <begin position="13"/>
        <end position="143"/>
    </location>
</feature>
<dbReference type="InterPro" id="IPR050638">
    <property type="entry name" value="AA-Vitamin_Transporters"/>
</dbReference>
<dbReference type="SUPFAM" id="SSF103481">
    <property type="entry name" value="Multidrug resistance efflux transporter EmrE"/>
    <property type="match status" value="2"/>
</dbReference>
<gene>
    <name evidence="7" type="ORF">GCM10011358_14790</name>
</gene>
<dbReference type="Pfam" id="PF00892">
    <property type="entry name" value="EamA"/>
    <property type="match status" value="2"/>
</dbReference>
<feature type="transmembrane region" description="Helical" evidence="5">
    <location>
        <begin position="70"/>
        <end position="91"/>
    </location>
</feature>
<feature type="transmembrane region" description="Helical" evidence="5">
    <location>
        <begin position="97"/>
        <end position="120"/>
    </location>
</feature>
<dbReference type="EMBL" id="BMGI01000002">
    <property type="protein sequence ID" value="GGD31779.1"/>
    <property type="molecule type" value="Genomic_DNA"/>
</dbReference>
<sequence>MIQMALSPRAWALLLALSLIWGSSFLTTTELLDVMAPLHVVTHRVLWAAVLLWGYVLLRRFPLPRDARTLGALFLMGLGNNAVPFALQAFAQTTIESGLAGILNATTAIFGPLVAAIFLADERLRPGRAAGVALGFAGIVVVIGPAALSGIDPRSLAQLAMLASTLSYALSSVWARRHLGHLRPEVAALGMLTASALTLLPLSWLVSGPLPLALPGPTLAAIGYYAGVVTALAYLIYYQLIRTAGAGNTMLVTLLIVPVAVSLGAVVRAEALPLSAYAGFGLIALGLILIEGRLLRRRAPGRV</sequence>
<dbReference type="InterPro" id="IPR037185">
    <property type="entry name" value="EmrE-like"/>
</dbReference>
<accession>A0ABQ1QKQ5</accession>
<evidence type="ECO:0000256" key="5">
    <source>
        <dbReference type="SAM" id="Phobius"/>
    </source>
</evidence>
<feature type="transmembrane region" description="Helical" evidence="5">
    <location>
        <begin position="157"/>
        <end position="174"/>
    </location>
</feature>
<feature type="transmembrane region" description="Helical" evidence="5">
    <location>
        <begin position="274"/>
        <end position="295"/>
    </location>
</feature>
<feature type="transmembrane region" description="Helical" evidence="5">
    <location>
        <begin position="36"/>
        <end position="58"/>
    </location>
</feature>
<comment type="caution">
    <text evidence="7">The sequence shown here is derived from an EMBL/GenBank/DDBJ whole genome shotgun (WGS) entry which is preliminary data.</text>
</comment>
<feature type="transmembrane region" description="Helical" evidence="5">
    <location>
        <begin position="249"/>
        <end position="268"/>
    </location>
</feature>
<keyword evidence="8" id="KW-1185">Reference proteome</keyword>
<keyword evidence="2 5" id="KW-0812">Transmembrane</keyword>
<feature type="transmembrane region" description="Helical" evidence="5">
    <location>
        <begin position="186"/>
        <end position="206"/>
    </location>
</feature>
<name>A0ABQ1QKQ5_9RHOB</name>
<dbReference type="PANTHER" id="PTHR32322">
    <property type="entry name" value="INNER MEMBRANE TRANSPORTER"/>
    <property type="match status" value="1"/>
</dbReference>
<keyword evidence="3 5" id="KW-1133">Transmembrane helix</keyword>
<evidence type="ECO:0000313" key="7">
    <source>
        <dbReference type="EMBL" id="GGD31779.1"/>
    </source>
</evidence>
<dbReference type="InterPro" id="IPR000620">
    <property type="entry name" value="EamA_dom"/>
</dbReference>
<dbReference type="PANTHER" id="PTHR32322:SF9">
    <property type="entry name" value="AMINO-ACID METABOLITE EFFLUX PUMP-RELATED"/>
    <property type="match status" value="1"/>
</dbReference>
<proteinExistence type="predicted"/>
<feature type="transmembrane region" description="Helical" evidence="5">
    <location>
        <begin position="218"/>
        <end position="237"/>
    </location>
</feature>
<evidence type="ECO:0000256" key="1">
    <source>
        <dbReference type="ARBA" id="ARBA00004141"/>
    </source>
</evidence>
<reference evidence="8" key="1">
    <citation type="journal article" date="2019" name="Int. J. Syst. Evol. Microbiol.">
        <title>The Global Catalogue of Microorganisms (GCM) 10K type strain sequencing project: providing services to taxonomists for standard genome sequencing and annotation.</title>
        <authorList>
            <consortium name="The Broad Institute Genomics Platform"/>
            <consortium name="The Broad Institute Genome Sequencing Center for Infectious Disease"/>
            <person name="Wu L."/>
            <person name="Ma J."/>
        </authorList>
    </citation>
    <scope>NUCLEOTIDE SEQUENCE [LARGE SCALE GENOMIC DNA]</scope>
    <source>
        <strain evidence="8">CGMCC 1.12922</strain>
    </source>
</reference>
<keyword evidence="4 5" id="KW-0472">Membrane</keyword>
<evidence type="ECO:0000256" key="2">
    <source>
        <dbReference type="ARBA" id="ARBA00022692"/>
    </source>
</evidence>
<evidence type="ECO:0000256" key="3">
    <source>
        <dbReference type="ARBA" id="ARBA00022989"/>
    </source>
</evidence>